<gene>
    <name evidence="4" type="ORF">PPRO1316_LOCUS1988</name>
</gene>
<sequence>MMTMTMTALTARATQHAAVPPVASVAVRTCSSKSIYRESVENKRLLAWELDGLMRSGANHDLRVFGVGALAALKSKHAFLGFALDHLHFYERLEQCLEEKNRQHAWAQALVGRNQHETWLWRSAPLAADVRRLEEQMQLASTPPPSDAARRYADAIERDAQHSDGFALVGHFYTRFLADLFGGTMLGAPTRLALRWPSVPSYYQLDFPKPRRICIEDAYGAINDAFQAVDEDDDMKRVALSGASEAFRHNANVYASVRSTSEELQAPASPPEAAAGGPFPRAPLVGAVQGVLNVAVGYVGDRLR</sequence>
<accession>A0A7S3E145</accession>
<dbReference type="InterPro" id="IPR016053">
    <property type="entry name" value="Haem_Oase-like"/>
</dbReference>
<dbReference type="PANTHER" id="PTHR10720">
    <property type="entry name" value="HEME OXYGENASE"/>
    <property type="match status" value="1"/>
</dbReference>
<dbReference type="GO" id="GO:0046872">
    <property type="term" value="F:metal ion binding"/>
    <property type="evidence" value="ECO:0007669"/>
    <property type="project" value="UniProtKB-KW"/>
</dbReference>
<dbReference type="PANTHER" id="PTHR10720:SF0">
    <property type="entry name" value="HEME OXYGENASE"/>
    <property type="match status" value="1"/>
</dbReference>
<organism evidence="4">
    <name type="scientific">Pycnococcus provasolii</name>
    <dbReference type="NCBI Taxonomy" id="41880"/>
    <lineage>
        <taxon>Eukaryota</taxon>
        <taxon>Viridiplantae</taxon>
        <taxon>Chlorophyta</taxon>
        <taxon>Pseudoscourfieldiophyceae</taxon>
        <taxon>Pseudoscourfieldiales</taxon>
        <taxon>Pycnococcaceae</taxon>
        <taxon>Pycnococcus</taxon>
    </lineage>
</organism>
<evidence type="ECO:0000256" key="2">
    <source>
        <dbReference type="ARBA" id="ARBA00022723"/>
    </source>
</evidence>
<evidence type="ECO:0000256" key="1">
    <source>
        <dbReference type="ARBA" id="ARBA00022617"/>
    </source>
</evidence>
<keyword evidence="3" id="KW-0408">Iron</keyword>
<proteinExistence type="predicted"/>
<keyword evidence="2" id="KW-0479">Metal-binding</keyword>
<keyword evidence="1" id="KW-0349">Heme</keyword>
<dbReference type="GO" id="GO:0006788">
    <property type="term" value="P:heme oxidation"/>
    <property type="evidence" value="ECO:0007669"/>
    <property type="project" value="InterPro"/>
</dbReference>
<reference evidence="4" key="1">
    <citation type="submission" date="2021-01" db="EMBL/GenBank/DDBJ databases">
        <authorList>
            <person name="Corre E."/>
            <person name="Pelletier E."/>
            <person name="Niang G."/>
            <person name="Scheremetjew M."/>
            <person name="Finn R."/>
            <person name="Kale V."/>
            <person name="Holt S."/>
            <person name="Cochrane G."/>
            <person name="Meng A."/>
            <person name="Brown T."/>
            <person name="Cohen L."/>
        </authorList>
    </citation>
    <scope>NUCLEOTIDE SEQUENCE</scope>
    <source>
        <strain evidence="4">RCC2336</strain>
    </source>
</reference>
<dbReference type="Gene3D" id="1.20.910.10">
    <property type="entry name" value="Heme oxygenase-like"/>
    <property type="match status" value="1"/>
</dbReference>
<dbReference type="SUPFAM" id="SSF48613">
    <property type="entry name" value="Heme oxygenase-like"/>
    <property type="match status" value="1"/>
</dbReference>
<dbReference type="EMBL" id="HBHV01002821">
    <property type="protein sequence ID" value="CAE0011561.1"/>
    <property type="molecule type" value="Transcribed_RNA"/>
</dbReference>
<evidence type="ECO:0008006" key="5">
    <source>
        <dbReference type="Google" id="ProtNLM"/>
    </source>
</evidence>
<dbReference type="CDD" id="cd19165">
    <property type="entry name" value="HemeO"/>
    <property type="match status" value="1"/>
</dbReference>
<dbReference type="AlphaFoldDB" id="A0A7S3E145"/>
<protein>
    <recommendedName>
        <fullName evidence="5">Heme oxygenase</fullName>
    </recommendedName>
</protein>
<dbReference type="GO" id="GO:0004392">
    <property type="term" value="F:heme oxygenase (decyclizing) activity"/>
    <property type="evidence" value="ECO:0007669"/>
    <property type="project" value="InterPro"/>
</dbReference>
<dbReference type="InterPro" id="IPR002051">
    <property type="entry name" value="Haem_Oase"/>
</dbReference>
<dbReference type="InterPro" id="IPR016084">
    <property type="entry name" value="Haem_Oase-like_multi-hlx"/>
</dbReference>
<evidence type="ECO:0000256" key="3">
    <source>
        <dbReference type="ARBA" id="ARBA00023004"/>
    </source>
</evidence>
<dbReference type="Pfam" id="PF01126">
    <property type="entry name" value="Heme_oxygenase"/>
    <property type="match status" value="1"/>
</dbReference>
<name>A0A7S3E145_9CHLO</name>
<evidence type="ECO:0000313" key="4">
    <source>
        <dbReference type="EMBL" id="CAE0011561.1"/>
    </source>
</evidence>